<dbReference type="KEGG" id="nah:F5544_32420"/>
<dbReference type="AlphaFoldDB" id="A0A6G9YMB0"/>
<protein>
    <submittedName>
        <fullName evidence="1">Uncharacterized protein</fullName>
    </submittedName>
</protein>
<evidence type="ECO:0000313" key="2">
    <source>
        <dbReference type="Proteomes" id="UP000503540"/>
    </source>
</evidence>
<keyword evidence="2" id="KW-1185">Reference proteome</keyword>
<proteinExistence type="predicted"/>
<gene>
    <name evidence="1" type="ORF">F5544_32420</name>
</gene>
<dbReference type="Proteomes" id="UP000503540">
    <property type="component" value="Chromosome"/>
</dbReference>
<dbReference type="RefSeq" id="WP_167476747.1">
    <property type="nucleotide sequence ID" value="NZ_CP046172.1"/>
</dbReference>
<dbReference type="EMBL" id="CP046172">
    <property type="protein sequence ID" value="QIS14321.1"/>
    <property type="molecule type" value="Genomic_DNA"/>
</dbReference>
<evidence type="ECO:0000313" key="1">
    <source>
        <dbReference type="EMBL" id="QIS14321.1"/>
    </source>
</evidence>
<organism evidence="1 2">
    <name type="scientific">Nocardia arthritidis</name>
    <dbReference type="NCBI Taxonomy" id="228602"/>
    <lineage>
        <taxon>Bacteria</taxon>
        <taxon>Bacillati</taxon>
        <taxon>Actinomycetota</taxon>
        <taxon>Actinomycetes</taxon>
        <taxon>Mycobacteriales</taxon>
        <taxon>Nocardiaceae</taxon>
        <taxon>Nocardia</taxon>
    </lineage>
</organism>
<name>A0A6G9YMB0_9NOCA</name>
<accession>A0A6G9YMB0</accession>
<reference evidence="1 2" key="1">
    <citation type="journal article" date="2019" name="ACS Chem. Biol.">
        <title>Identification and Mobilization of a Cryptic Antibiotic Biosynthesis Gene Locus from a Human-Pathogenic Nocardia Isolate.</title>
        <authorList>
            <person name="Herisse M."/>
            <person name="Ishida K."/>
            <person name="Porter J.L."/>
            <person name="Howden B."/>
            <person name="Hertweck C."/>
            <person name="Stinear T.P."/>
            <person name="Pidot S.J."/>
        </authorList>
    </citation>
    <scope>NUCLEOTIDE SEQUENCE [LARGE SCALE GENOMIC DNA]</scope>
    <source>
        <strain evidence="1 2">AUSMDU00012717</strain>
    </source>
</reference>
<sequence length="246" mass="27396">MGFYDYRCMISGVSLKGADAVAVAVHPAENGYRPLSLGVTGQYDRFGSVDGVLEDRGTEVLAEYFLARLRDGRFAVDPSWIGLSRTNERLHIEDLFQSFERNYGALETVDAAVATLDGTPIFLALIARAVWDAFAESDAEAAEDDLTQVFRSSPIATEIYGPHRADLAPQLRRLRTVDEFLTANGLHWAPECDPNQRYAEKPGTQHFSDDLRGFLEQAELDYAEVPVMRRALAAYAESIRDLLDDE</sequence>